<dbReference type="KEGG" id="smo:SELMODRAFT_410455"/>
<organism evidence="3">
    <name type="scientific">Selaginella moellendorffii</name>
    <name type="common">Spikemoss</name>
    <dbReference type="NCBI Taxonomy" id="88036"/>
    <lineage>
        <taxon>Eukaryota</taxon>
        <taxon>Viridiplantae</taxon>
        <taxon>Streptophyta</taxon>
        <taxon>Embryophyta</taxon>
        <taxon>Tracheophyta</taxon>
        <taxon>Lycopodiopsida</taxon>
        <taxon>Selaginellales</taxon>
        <taxon>Selaginellaceae</taxon>
        <taxon>Selaginella</taxon>
    </lineage>
</organism>
<evidence type="ECO:0000313" key="3">
    <source>
        <dbReference type="Proteomes" id="UP000001514"/>
    </source>
</evidence>
<dbReference type="HOGENOM" id="CLU_1020830_0_0_1"/>
<gene>
    <name evidence="2" type="ORF">SELMODRAFT_410455</name>
</gene>
<reference evidence="2 3" key="1">
    <citation type="journal article" date="2011" name="Science">
        <title>The Selaginella genome identifies genetic changes associated with the evolution of vascular plants.</title>
        <authorList>
            <person name="Banks J.A."/>
            <person name="Nishiyama T."/>
            <person name="Hasebe M."/>
            <person name="Bowman J.L."/>
            <person name="Gribskov M."/>
            <person name="dePamphilis C."/>
            <person name="Albert V.A."/>
            <person name="Aono N."/>
            <person name="Aoyama T."/>
            <person name="Ambrose B.A."/>
            <person name="Ashton N.W."/>
            <person name="Axtell M.J."/>
            <person name="Barker E."/>
            <person name="Barker M.S."/>
            <person name="Bennetzen J.L."/>
            <person name="Bonawitz N.D."/>
            <person name="Chapple C."/>
            <person name="Cheng C."/>
            <person name="Correa L.G."/>
            <person name="Dacre M."/>
            <person name="DeBarry J."/>
            <person name="Dreyer I."/>
            <person name="Elias M."/>
            <person name="Engstrom E.M."/>
            <person name="Estelle M."/>
            <person name="Feng L."/>
            <person name="Finet C."/>
            <person name="Floyd S.K."/>
            <person name="Frommer W.B."/>
            <person name="Fujita T."/>
            <person name="Gramzow L."/>
            <person name="Gutensohn M."/>
            <person name="Harholt J."/>
            <person name="Hattori M."/>
            <person name="Heyl A."/>
            <person name="Hirai T."/>
            <person name="Hiwatashi Y."/>
            <person name="Ishikawa M."/>
            <person name="Iwata M."/>
            <person name="Karol K.G."/>
            <person name="Koehler B."/>
            <person name="Kolukisaoglu U."/>
            <person name="Kubo M."/>
            <person name="Kurata T."/>
            <person name="Lalonde S."/>
            <person name="Li K."/>
            <person name="Li Y."/>
            <person name="Litt A."/>
            <person name="Lyons E."/>
            <person name="Manning G."/>
            <person name="Maruyama T."/>
            <person name="Michael T.P."/>
            <person name="Mikami K."/>
            <person name="Miyazaki S."/>
            <person name="Morinaga S."/>
            <person name="Murata T."/>
            <person name="Mueller-Roeber B."/>
            <person name="Nelson D.R."/>
            <person name="Obara M."/>
            <person name="Oguri Y."/>
            <person name="Olmstead R.G."/>
            <person name="Onodera N."/>
            <person name="Petersen B.L."/>
            <person name="Pils B."/>
            <person name="Prigge M."/>
            <person name="Rensing S.A."/>
            <person name="Riano-Pachon D.M."/>
            <person name="Roberts A.W."/>
            <person name="Sato Y."/>
            <person name="Scheller H.V."/>
            <person name="Schulz B."/>
            <person name="Schulz C."/>
            <person name="Shakirov E.V."/>
            <person name="Shibagaki N."/>
            <person name="Shinohara N."/>
            <person name="Shippen D.E."/>
            <person name="Soerensen I."/>
            <person name="Sotooka R."/>
            <person name="Sugimoto N."/>
            <person name="Sugita M."/>
            <person name="Sumikawa N."/>
            <person name="Tanurdzic M."/>
            <person name="Theissen G."/>
            <person name="Ulvskov P."/>
            <person name="Wakazuki S."/>
            <person name="Weng J.K."/>
            <person name="Willats W.W."/>
            <person name="Wipf D."/>
            <person name="Wolf P.G."/>
            <person name="Yang L."/>
            <person name="Zimmer A.D."/>
            <person name="Zhu Q."/>
            <person name="Mitros T."/>
            <person name="Hellsten U."/>
            <person name="Loque D."/>
            <person name="Otillar R."/>
            <person name="Salamov A."/>
            <person name="Schmutz J."/>
            <person name="Shapiro H."/>
            <person name="Lindquist E."/>
            <person name="Lucas S."/>
            <person name="Rokhsar D."/>
            <person name="Grigoriev I.V."/>
        </authorList>
    </citation>
    <scope>NUCLEOTIDE SEQUENCE [LARGE SCALE GENOMIC DNA]</scope>
</reference>
<dbReference type="AlphaFoldDB" id="D8RET5"/>
<dbReference type="EMBL" id="GL377577">
    <property type="protein sequence ID" value="EFJ29497.1"/>
    <property type="molecule type" value="Genomic_DNA"/>
</dbReference>
<keyword evidence="1" id="KW-1133">Transmembrane helix</keyword>
<dbReference type="Proteomes" id="UP000001514">
    <property type="component" value="Unassembled WGS sequence"/>
</dbReference>
<dbReference type="GO" id="GO:0031146">
    <property type="term" value="P:SCF-dependent proteasomal ubiquitin-dependent protein catabolic process"/>
    <property type="evidence" value="ECO:0000318"/>
    <property type="project" value="GO_Central"/>
</dbReference>
<dbReference type="InParanoid" id="D8RET5"/>
<sequence length="273" mass="31583">MLCGRMFKGNPFNKSNAFNWIEMEVCPQGRFLIGSAGGLLCFLKGNQVLVGNPLTGCFRALPDLSQDFKEYTVCFVKSFVKKKKLRSEVRRVVSTQCLQQLMYTTRDSDAGGLLAHHWDGVSWRIWGKWWATLLCICFDKNLNDPGYVGLFTLDLEGLRFELKQTWAWDEWLHRNYGLFVSCHGQTACSYGVCKEKQVVMLEVKIWLKVLVKYPMYHNLYYLVLSITFIFLLGQFHDSARPSARYECVRVSSLVLLMHALELRAAFFLQKLEI</sequence>
<keyword evidence="3" id="KW-1185">Reference proteome</keyword>
<dbReference type="Gramene" id="EFJ29497">
    <property type="protein sequence ID" value="EFJ29497"/>
    <property type="gene ID" value="SELMODRAFT_410455"/>
</dbReference>
<evidence type="ECO:0000256" key="1">
    <source>
        <dbReference type="SAM" id="Phobius"/>
    </source>
</evidence>
<keyword evidence="1" id="KW-0812">Transmembrane</keyword>
<name>D8RET5_SELML</name>
<proteinExistence type="predicted"/>
<feature type="transmembrane region" description="Helical" evidence="1">
    <location>
        <begin position="218"/>
        <end position="236"/>
    </location>
</feature>
<accession>D8RET5</accession>
<dbReference type="GO" id="GO:0004842">
    <property type="term" value="F:ubiquitin-protein transferase activity"/>
    <property type="evidence" value="ECO:0000318"/>
    <property type="project" value="GO_Central"/>
</dbReference>
<keyword evidence="1" id="KW-0472">Membrane</keyword>
<protein>
    <submittedName>
        <fullName evidence="2">Uncharacterized protein</fullName>
    </submittedName>
</protein>
<evidence type="ECO:0000313" key="2">
    <source>
        <dbReference type="EMBL" id="EFJ29497.1"/>
    </source>
</evidence>